<dbReference type="NCBIfam" id="TIGR00813">
    <property type="entry name" value="sss"/>
    <property type="match status" value="1"/>
</dbReference>
<dbReference type="OrthoDB" id="9814523at2"/>
<feature type="transmembrane region" description="Helical" evidence="7">
    <location>
        <begin position="121"/>
        <end position="144"/>
    </location>
</feature>
<evidence type="ECO:0000256" key="5">
    <source>
        <dbReference type="ARBA" id="ARBA00023136"/>
    </source>
</evidence>
<feature type="transmembrane region" description="Helical" evidence="7">
    <location>
        <begin position="48"/>
        <end position="70"/>
    </location>
</feature>
<dbReference type="Pfam" id="PF00474">
    <property type="entry name" value="SSF"/>
    <property type="match status" value="1"/>
</dbReference>
<feature type="transmembrane region" description="Helical" evidence="7">
    <location>
        <begin position="82"/>
        <end position="100"/>
    </location>
</feature>
<keyword evidence="4 7" id="KW-1133">Transmembrane helix</keyword>
<keyword evidence="5 7" id="KW-0472">Membrane</keyword>
<comment type="subcellular location">
    <subcellularLocation>
        <location evidence="1">Membrane</location>
        <topology evidence="1">Multi-pass membrane protein</topology>
    </subcellularLocation>
</comment>
<evidence type="ECO:0000256" key="1">
    <source>
        <dbReference type="ARBA" id="ARBA00004141"/>
    </source>
</evidence>
<feature type="transmembrane region" description="Helical" evidence="7">
    <location>
        <begin position="185"/>
        <end position="202"/>
    </location>
</feature>
<dbReference type="GO" id="GO:0005886">
    <property type="term" value="C:plasma membrane"/>
    <property type="evidence" value="ECO:0007669"/>
    <property type="project" value="TreeGrafter"/>
</dbReference>
<feature type="transmembrane region" description="Helical" evidence="7">
    <location>
        <begin position="371"/>
        <end position="392"/>
    </location>
</feature>
<feature type="transmembrane region" description="Helical" evidence="7">
    <location>
        <begin position="310"/>
        <end position="331"/>
    </location>
</feature>
<evidence type="ECO:0000256" key="7">
    <source>
        <dbReference type="SAM" id="Phobius"/>
    </source>
</evidence>
<dbReference type="InterPro" id="IPR038377">
    <property type="entry name" value="Na/Glc_symporter_sf"/>
</dbReference>
<evidence type="ECO:0000313" key="8">
    <source>
        <dbReference type="EMBL" id="TPN84008.1"/>
    </source>
</evidence>
<feature type="transmembrane region" description="Helical" evidence="7">
    <location>
        <begin position="503"/>
        <end position="521"/>
    </location>
</feature>
<comment type="caution">
    <text evidence="8">The sequence shown here is derived from an EMBL/GenBank/DDBJ whole genome shotgun (WGS) entry which is preliminary data.</text>
</comment>
<evidence type="ECO:0000256" key="6">
    <source>
        <dbReference type="RuleBase" id="RU362091"/>
    </source>
</evidence>
<dbReference type="Gene3D" id="1.20.1730.10">
    <property type="entry name" value="Sodium/glucose cotransporter"/>
    <property type="match status" value="1"/>
</dbReference>
<dbReference type="PANTHER" id="PTHR11819">
    <property type="entry name" value="SOLUTE CARRIER FAMILY 5"/>
    <property type="match status" value="1"/>
</dbReference>
<proteinExistence type="inferred from homology"/>
<dbReference type="GO" id="GO:0005412">
    <property type="term" value="F:D-glucose:sodium symporter activity"/>
    <property type="evidence" value="ECO:0007669"/>
    <property type="project" value="TreeGrafter"/>
</dbReference>
<feature type="transmembrane region" description="Helical" evidence="7">
    <location>
        <begin position="447"/>
        <end position="469"/>
    </location>
</feature>
<keyword evidence="9" id="KW-1185">Reference proteome</keyword>
<dbReference type="InterPro" id="IPR001734">
    <property type="entry name" value="Na/solute_symporter"/>
</dbReference>
<feature type="transmembrane region" description="Helical" evidence="7">
    <location>
        <begin position="232"/>
        <end position="249"/>
    </location>
</feature>
<evidence type="ECO:0000256" key="2">
    <source>
        <dbReference type="ARBA" id="ARBA00006434"/>
    </source>
</evidence>
<name>A0A504J7W6_9FLAO</name>
<dbReference type="PANTHER" id="PTHR11819:SF195">
    <property type="entry name" value="SODIUM_GLUCOSE COTRANSPORTER 4"/>
    <property type="match status" value="1"/>
</dbReference>
<gene>
    <name evidence="8" type="ORF">FHK87_18775</name>
</gene>
<feature type="transmembrane region" description="Helical" evidence="7">
    <location>
        <begin position="423"/>
        <end position="441"/>
    </location>
</feature>
<feature type="transmembrane region" description="Helical" evidence="7">
    <location>
        <begin position="398"/>
        <end position="416"/>
    </location>
</feature>
<organism evidence="8 9">
    <name type="scientific">Aquimarina algicola</name>
    <dbReference type="NCBI Taxonomy" id="2589995"/>
    <lineage>
        <taxon>Bacteria</taxon>
        <taxon>Pseudomonadati</taxon>
        <taxon>Bacteroidota</taxon>
        <taxon>Flavobacteriia</taxon>
        <taxon>Flavobacteriales</taxon>
        <taxon>Flavobacteriaceae</taxon>
        <taxon>Aquimarina</taxon>
    </lineage>
</organism>
<comment type="similarity">
    <text evidence="2 6">Belongs to the sodium:solute symporter (SSF) (TC 2.A.21) family.</text>
</comment>
<evidence type="ECO:0000256" key="4">
    <source>
        <dbReference type="ARBA" id="ARBA00022989"/>
    </source>
</evidence>
<sequence length="522" mass="57625">MEHQISNIDLIVIGVYFIAVMAIGLYVARGTKTGEDLFLGGRSFGWALIGFSLFASNISTSTIIGLSGAAYKSGIVQSVYEWMTGIPLIIAALIFIPLYLKSKITTIPEFLELRFDRRSRMIFSTITIITSILVDTAGGLYAGAIVLQAFFPGLIIWQTCLILAVVAGLYTAFGGLKAVVYTDTIQAIILIMGCSILSYMLFEKLDFSWDNVLASTPEGHLSIVRPLDDPSLPWPGLIMAVPILGFWYWTTNQYIVQRVLGAKNIKNARWGVILASFLKIIPLFIMVIPGTMAISLFPGLEKADQVFPTAVMQVLPVGLVGLVLAGLISAIMSSVDSTLNSASTLVVVDFVKTLKPDITDKETINYGRITTVVLMAVAAIWAPFIVDFGGIWDYLQEMFGIIVPPIAVIFLVGVFYKRGNGDGAFWTLVLGTIGGILFFTLRQFDIWPMHFTIDVGIMTIISALLFIIISNITPAPDPETIKIYTYNKSLLQNEEKIVWYKDYRYHIVLLLICIGILLTKFW</sequence>
<dbReference type="AlphaFoldDB" id="A0A504J7W6"/>
<dbReference type="EMBL" id="VFWZ01000006">
    <property type="protein sequence ID" value="TPN84008.1"/>
    <property type="molecule type" value="Genomic_DNA"/>
</dbReference>
<accession>A0A504J7W6</accession>
<dbReference type="PROSITE" id="PS50283">
    <property type="entry name" value="NA_SOLUT_SYMP_3"/>
    <property type="match status" value="1"/>
</dbReference>
<dbReference type="CDD" id="cd10329">
    <property type="entry name" value="SLC5sbd_SGLT1-like"/>
    <property type="match status" value="1"/>
</dbReference>
<feature type="transmembrane region" description="Helical" evidence="7">
    <location>
        <begin position="270"/>
        <end position="298"/>
    </location>
</feature>
<feature type="transmembrane region" description="Helical" evidence="7">
    <location>
        <begin position="150"/>
        <end position="173"/>
    </location>
</feature>
<evidence type="ECO:0000256" key="3">
    <source>
        <dbReference type="ARBA" id="ARBA00022692"/>
    </source>
</evidence>
<keyword evidence="3 7" id="KW-0812">Transmembrane</keyword>
<feature type="transmembrane region" description="Helical" evidence="7">
    <location>
        <begin position="6"/>
        <end position="28"/>
    </location>
</feature>
<dbReference type="Proteomes" id="UP000315540">
    <property type="component" value="Unassembled WGS sequence"/>
</dbReference>
<evidence type="ECO:0000313" key="9">
    <source>
        <dbReference type="Proteomes" id="UP000315540"/>
    </source>
</evidence>
<reference evidence="8 9" key="1">
    <citation type="submission" date="2019-06" db="EMBL/GenBank/DDBJ databases">
        <authorList>
            <person name="Meng X."/>
        </authorList>
    </citation>
    <scope>NUCLEOTIDE SEQUENCE [LARGE SCALE GENOMIC DNA]</scope>
    <source>
        <strain evidence="8 9">M625</strain>
    </source>
</reference>
<dbReference type="RefSeq" id="WP_140595316.1">
    <property type="nucleotide sequence ID" value="NZ_VFWZ01000006.1"/>
</dbReference>
<protein>
    <submittedName>
        <fullName evidence="8">Sodium/solute symporter</fullName>
    </submittedName>
</protein>